<dbReference type="Proteomes" id="UP000199062">
    <property type="component" value="Unassembled WGS sequence"/>
</dbReference>
<dbReference type="EMBL" id="FOZK01000001">
    <property type="protein sequence ID" value="SFR91761.1"/>
    <property type="molecule type" value="Genomic_DNA"/>
</dbReference>
<evidence type="ECO:0000313" key="2">
    <source>
        <dbReference type="EMBL" id="SFR91761.1"/>
    </source>
</evidence>
<protein>
    <submittedName>
        <fullName evidence="2">Uncharacterized protein</fullName>
    </submittedName>
</protein>
<keyword evidence="3" id="KW-1185">Reference proteome</keyword>
<dbReference type="AlphaFoldDB" id="A0A1I6KKN5"/>
<evidence type="ECO:0000313" key="3">
    <source>
        <dbReference type="Proteomes" id="UP000199062"/>
    </source>
</evidence>
<keyword evidence="1" id="KW-0812">Transmembrane</keyword>
<keyword evidence="1" id="KW-1133">Transmembrane helix</keyword>
<evidence type="ECO:0000256" key="1">
    <source>
        <dbReference type="SAM" id="Phobius"/>
    </source>
</evidence>
<reference evidence="2 3" key="1">
    <citation type="submission" date="2016-10" db="EMBL/GenBank/DDBJ databases">
        <authorList>
            <person name="de Groot N.N."/>
        </authorList>
    </citation>
    <scope>NUCLEOTIDE SEQUENCE [LARGE SCALE GENOMIC DNA]</scope>
    <source>
        <strain evidence="2 3">CGMCC 1.10457</strain>
    </source>
</reference>
<keyword evidence="1" id="KW-0472">Membrane</keyword>
<proteinExistence type="predicted"/>
<feature type="transmembrane region" description="Helical" evidence="1">
    <location>
        <begin position="30"/>
        <end position="49"/>
    </location>
</feature>
<sequence>MDQDAITDSMAADSTVQSDSTIAWPRWGPASLLVAMAVAILLLFVVKYFL</sequence>
<dbReference type="RefSeq" id="WP_177227164.1">
    <property type="nucleotide sequence ID" value="NZ_FOZK01000001.1"/>
</dbReference>
<organism evidence="2 3">
    <name type="scientific">Halomicrobium zhouii</name>
    <dbReference type="NCBI Taxonomy" id="767519"/>
    <lineage>
        <taxon>Archaea</taxon>
        <taxon>Methanobacteriati</taxon>
        <taxon>Methanobacteriota</taxon>
        <taxon>Stenosarchaea group</taxon>
        <taxon>Halobacteria</taxon>
        <taxon>Halobacteriales</taxon>
        <taxon>Haloarculaceae</taxon>
        <taxon>Halomicrobium</taxon>
    </lineage>
</organism>
<accession>A0A1I6KKN5</accession>
<gene>
    <name evidence="2" type="ORF">SAMN05216559_0965</name>
</gene>
<name>A0A1I6KKN5_9EURY</name>
<dbReference type="STRING" id="767519.SAMN05216559_0965"/>